<dbReference type="PANTHER" id="PTHR24173:SF74">
    <property type="entry name" value="ANKYRIN REPEAT DOMAIN-CONTAINING PROTEIN 16"/>
    <property type="match status" value="1"/>
</dbReference>
<evidence type="ECO:0000259" key="4">
    <source>
        <dbReference type="PROSITE" id="PS50206"/>
    </source>
</evidence>
<reference evidence="5 6" key="1">
    <citation type="submission" date="2023-03" db="EMBL/GenBank/DDBJ databases">
        <authorList>
            <person name="Pearce D."/>
        </authorList>
    </citation>
    <scope>NUCLEOTIDE SEQUENCE [LARGE SCALE GENOMIC DNA]</scope>
    <source>
        <strain evidence="5">Msz</strain>
    </source>
</reference>
<dbReference type="InterPro" id="IPR001763">
    <property type="entry name" value="Rhodanese-like_dom"/>
</dbReference>
<feature type="repeat" description="ANK" evidence="3">
    <location>
        <begin position="168"/>
        <end position="200"/>
    </location>
</feature>
<dbReference type="GO" id="GO:0004792">
    <property type="term" value="F:thiosulfate-cyanide sulfurtransferase activity"/>
    <property type="evidence" value="ECO:0007669"/>
    <property type="project" value="UniProtKB-EC"/>
</dbReference>
<dbReference type="EMBL" id="OX458333">
    <property type="protein sequence ID" value="CAI8963584.1"/>
    <property type="molecule type" value="Genomic_DNA"/>
</dbReference>
<evidence type="ECO:0000256" key="2">
    <source>
        <dbReference type="ARBA" id="ARBA00023043"/>
    </source>
</evidence>
<dbReference type="InterPro" id="IPR036873">
    <property type="entry name" value="Rhodanese-like_dom_sf"/>
</dbReference>
<protein>
    <submittedName>
        <fullName evidence="5">Thiosulfate sulfurtransferase</fullName>
        <ecNumber evidence="5">2.8.1.1</ecNumber>
    </submittedName>
</protein>
<dbReference type="PANTHER" id="PTHR24173">
    <property type="entry name" value="ANKYRIN REPEAT CONTAINING"/>
    <property type="match status" value="1"/>
</dbReference>
<sequence length="256" mass="28082">MSEETAWRRVTVSETQALLQQPDLLIFDVRDADSFAAGRIGGARHLSGANLEHVLLRTPKSQPVLIYCYHGNASQIYAQMFRDFGFKTVYGLIDGYEGWRAAVTEPVPRNLSPALREWLSEHGFPPDDIEATRDNRMTPLMHACRLGDKAIVDALLEAGASLEPLNSDGNNALWLACYSESLDIIDRLIEHGIAIDHQNENGATCLMYAASTGKTAVVARLLAAGADPNIRNVDDFTALDMAANLDCLNLLRAATR</sequence>
<name>A0ABN8XDT1_9GAMM</name>
<dbReference type="RefSeq" id="WP_036268123.1">
    <property type="nucleotide sequence ID" value="NZ_OX458333.1"/>
</dbReference>
<accession>A0ABN8XDT1</accession>
<keyword evidence="1" id="KW-0677">Repeat</keyword>
<dbReference type="Gene3D" id="3.40.250.10">
    <property type="entry name" value="Rhodanese-like domain"/>
    <property type="match status" value="1"/>
</dbReference>
<dbReference type="PROSITE" id="PS50088">
    <property type="entry name" value="ANK_REPEAT"/>
    <property type="match status" value="3"/>
</dbReference>
<dbReference type="SUPFAM" id="SSF52821">
    <property type="entry name" value="Rhodanese/Cell cycle control phosphatase"/>
    <property type="match status" value="1"/>
</dbReference>
<keyword evidence="5" id="KW-0808">Transferase</keyword>
<evidence type="ECO:0000256" key="1">
    <source>
        <dbReference type="ARBA" id="ARBA00022737"/>
    </source>
</evidence>
<evidence type="ECO:0000313" key="5">
    <source>
        <dbReference type="EMBL" id="CAI8963584.1"/>
    </source>
</evidence>
<keyword evidence="2 3" id="KW-0040">ANK repeat</keyword>
<dbReference type="Gene3D" id="1.25.40.20">
    <property type="entry name" value="Ankyrin repeat-containing domain"/>
    <property type="match status" value="2"/>
</dbReference>
<dbReference type="CDD" id="cd01444">
    <property type="entry name" value="GlpE_ST"/>
    <property type="match status" value="1"/>
</dbReference>
<proteinExistence type="predicted"/>
<dbReference type="PROSITE" id="PS50206">
    <property type="entry name" value="RHODANESE_3"/>
    <property type="match status" value="1"/>
</dbReference>
<dbReference type="SMART" id="SM00248">
    <property type="entry name" value="ANK"/>
    <property type="match status" value="3"/>
</dbReference>
<dbReference type="Proteomes" id="UP001162030">
    <property type="component" value="Chromosome"/>
</dbReference>
<organism evidence="5 6">
    <name type="scientific">Methylocaldum szegediense</name>
    <dbReference type="NCBI Taxonomy" id="73780"/>
    <lineage>
        <taxon>Bacteria</taxon>
        <taxon>Pseudomonadati</taxon>
        <taxon>Pseudomonadota</taxon>
        <taxon>Gammaproteobacteria</taxon>
        <taxon>Methylococcales</taxon>
        <taxon>Methylococcaceae</taxon>
        <taxon>Methylocaldum</taxon>
    </lineage>
</organism>
<dbReference type="Pfam" id="PF00023">
    <property type="entry name" value="Ank"/>
    <property type="match status" value="1"/>
</dbReference>
<evidence type="ECO:0000256" key="3">
    <source>
        <dbReference type="PROSITE-ProRule" id="PRU00023"/>
    </source>
</evidence>
<feature type="repeat" description="ANK" evidence="3">
    <location>
        <begin position="135"/>
        <end position="167"/>
    </location>
</feature>
<dbReference type="InterPro" id="IPR036770">
    <property type="entry name" value="Ankyrin_rpt-contain_sf"/>
</dbReference>
<keyword evidence="6" id="KW-1185">Reference proteome</keyword>
<evidence type="ECO:0000313" key="6">
    <source>
        <dbReference type="Proteomes" id="UP001162030"/>
    </source>
</evidence>
<dbReference type="EC" id="2.8.1.1" evidence="5"/>
<dbReference type="InterPro" id="IPR023695">
    <property type="entry name" value="Thiosulf_sulfurTrfase"/>
</dbReference>
<dbReference type="Pfam" id="PF00581">
    <property type="entry name" value="Rhodanese"/>
    <property type="match status" value="1"/>
</dbReference>
<dbReference type="PROSITE" id="PS50297">
    <property type="entry name" value="ANK_REP_REGION"/>
    <property type="match status" value="2"/>
</dbReference>
<feature type="repeat" description="ANK" evidence="3">
    <location>
        <begin position="201"/>
        <end position="233"/>
    </location>
</feature>
<feature type="domain" description="Rhodanese" evidence="4">
    <location>
        <begin position="20"/>
        <end position="108"/>
    </location>
</feature>
<dbReference type="SUPFAM" id="SSF48403">
    <property type="entry name" value="Ankyrin repeat"/>
    <property type="match status" value="1"/>
</dbReference>
<dbReference type="Pfam" id="PF12796">
    <property type="entry name" value="Ank_2"/>
    <property type="match status" value="1"/>
</dbReference>
<dbReference type="InterPro" id="IPR002110">
    <property type="entry name" value="Ankyrin_rpt"/>
</dbReference>
<dbReference type="SMART" id="SM00450">
    <property type="entry name" value="RHOD"/>
    <property type="match status" value="1"/>
</dbReference>
<gene>
    <name evidence="5" type="ORF">MSZNOR_4715</name>
</gene>